<comment type="caution">
    <text evidence="9">The sequence shown here is derived from an EMBL/GenBank/DDBJ whole genome shotgun (WGS) entry which is preliminary data.</text>
</comment>
<evidence type="ECO:0000259" key="8">
    <source>
        <dbReference type="Pfam" id="PF02163"/>
    </source>
</evidence>
<dbReference type="GO" id="GO:0016020">
    <property type="term" value="C:membrane"/>
    <property type="evidence" value="ECO:0007669"/>
    <property type="project" value="UniProtKB-SubCell"/>
</dbReference>
<reference evidence="9 10" key="1">
    <citation type="submission" date="2018-06" db="EMBL/GenBank/DDBJ databases">
        <title>The draft genome sequences of strains SCU63 and S1.</title>
        <authorList>
            <person name="Gan L."/>
        </authorList>
    </citation>
    <scope>NUCLEOTIDE SEQUENCE [LARGE SCALE GENOMIC DNA]</scope>
    <source>
        <strain evidence="9 10">S1</strain>
    </source>
</reference>
<name>A0A365K7K1_9BACL</name>
<evidence type="ECO:0000256" key="5">
    <source>
        <dbReference type="ARBA" id="ARBA00022989"/>
    </source>
</evidence>
<dbReference type="OrthoDB" id="849477at2"/>
<keyword evidence="4 7" id="KW-0812">Transmembrane</keyword>
<dbReference type="Proteomes" id="UP000251869">
    <property type="component" value="Unassembled WGS sequence"/>
</dbReference>
<dbReference type="EMBL" id="QLZQ01000002">
    <property type="protein sequence ID" value="RAZ68589.1"/>
    <property type="molecule type" value="Genomic_DNA"/>
</dbReference>
<protein>
    <recommendedName>
        <fullName evidence="8">Peptidase M50 domain-containing protein</fullName>
    </recommendedName>
</protein>
<dbReference type="AlphaFoldDB" id="A0A365K7K1"/>
<evidence type="ECO:0000313" key="10">
    <source>
        <dbReference type="Proteomes" id="UP000251869"/>
    </source>
</evidence>
<evidence type="ECO:0000313" key="9">
    <source>
        <dbReference type="EMBL" id="RAZ68589.1"/>
    </source>
</evidence>
<comment type="cofactor">
    <cofactor evidence="1">
        <name>Zn(2+)</name>
        <dbReference type="ChEBI" id="CHEBI:29105"/>
    </cofactor>
</comment>
<accession>A0A365K7K1</accession>
<feature type="transmembrane region" description="Helical" evidence="7">
    <location>
        <begin position="115"/>
        <end position="133"/>
    </location>
</feature>
<sequence length="149" mass="16937">MDFILNFFIIALFIFPFITLIHESGHAFFLKLFGGAINEFTIGMGEAVWNKNRFIVRKAYFAGGWVIPRNLDLLSKYQKIIYFLGGVIFNLLSALVLDSITGYEFGTFRNYIDSFIFVSYLNVLINLIPFVSINGRSDGKQIIGVLKDA</sequence>
<keyword evidence="5 7" id="KW-1133">Transmembrane helix</keyword>
<feature type="transmembrane region" description="Helical" evidence="7">
    <location>
        <begin position="80"/>
        <end position="103"/>
    </location>
</feature>
<feature type="domain" description="Peptidase M50" evidence="8">
    <location>
        <begin position="11"/>
        <end position="97"/>
    </location>
</feature>
<evidence type="ECO:0000256" key="2">
    <source>
        <dbReference type="ARBA" id="ARBA00004141"/>
    </source>
</evidence>
<evidence type="ECO:0000256" key="7">
    <source>
        <dbReference type="SAM" id="Phobius"/>
    </source>
</evidence>
<gene>
    <name evidence="9" type="ORF">DP119_07955</name>
</gene>
<dbReference type="GO" id="GO:0006508">
    <property type="term" value="P:proteolysis"/>
    <property type="evidence" value="ECO:0007669"/>
    <property type="project" value="InterPro"/>
</dbReference>
<dbReference type="Pfam" id="PF02163">
    <property type="entry name" value="Peptidase_M50"/>
    <property type="match status" value="1"/>
</dbReference>
<comment type="similarity">
    <text evidence="3">Belongs to the peptidase M50B family.</text>
</comment>
<organism evidence="9 10">
    <name type="scientific">Planococcus maitriensis</name>
    <dbReference type="NCBI Taxonomy" id="221799"/>
    <lineage>
        <taxon>Bacteria</taxon>
        <taxon>Bacillati</taxon>
        <taxon>Bacillota</taxon>
        <taxon>Bacilli</taxon>
        <taxon>Bacillales</taxon>
        <taxon>Caryophanaceae</taxon>
        <taxon>Planococcus</taxon>
    </lineage>
</organism>
<comment type="subcellular location">
    <subcellularLocation>
        <location evidence="2">Membrane</location>
        <topology evidence="2">Multi-pass membrane protein</topology>
    </subcellularLocation>
</comment>
<dbReference type="RefSeq" id="WP_112232531.1">
    <property type="nucleotide sequence ID" value="NZ_QLZQ01000002.1"/>
</dbReference>
<evidence type="ECO:0000256" key="3">
    <source>
        <dbReference type="ARBA" id="ARBA00007931"/>
    </source>
</evidence>
<feature type="transmembrane region" description="Helical" evidence="7">
    <location>
        <begin position="5"/>
        <end position="22"/>
    </location>
</feature>
<dbReference type="InterPro" id="IPR008915">
    <property type="entry name" value="Peptidase_M50"/>
</dbReference>
<proteinExistence type="inferred from homology"/>
<feature type="transmembrane region" description="Helical" evidence="7">
    <location>
        <begin position="28"/>
        <end position="49"/>
    </location>
</feature>
<evidence type="ECO:0000256" key="6">
    <source>
        <dbReference type="ARBA" id="ARBA00023136"/>
    </source>
</evidence>
<keyword evidence="10" id="KW-1185">Reference proteome</keyword>
<keyword evidence="6 7" id="KW-0472">Membrane</keyword>
<evidence type="ECO:0000256" key="4">
    <source>
        <dbReference type="ARBA" id="ARBA00022692"/>
    </source>
</evidence>
<evidence type="ECO:0000256" key="1">
    <source>
        <dbReference type="ARBA" id="ARBA00001947"/>
    </source>
</evidence>